<evidence type="ECO:0000313" key="4">
    <source>
        <dbReference type="Proteomes" id="UP000054011"/>
    </source>
</evidence>
<evidence type="ECO:0000313" key="3">
    <source>
        <dbReference type="EMBL" id="KUH38406.1"/>
    </source>
</evidence>
<reference evidence="3 4" key="1">
    <citation type="submission" date="2015-11" db="EMBL/GenBank/DDBJ databases">
        <title>Genome-wide analysis reveals the secondary metabolome in Streptomyces kanasensis ZX01.</title>
        <authorList>
            <person name="Zhang G."/>
            <person name="Han L."/>
            <person name="Feng J."/>
            <person name="Zhang X."/>
        </authorList>
    </citation>
    <scope>NUCLEOTIDE SEQUENCE [LARGE SCALE GENOMIC DNA]</scope>
    <source>
        <strain evidence="3 4">ZX01</strain>
    </source>
</reference>
<feature type="region of interest" description="Disordered" evidence="2">
    <location>
        <begin position="118"/>
        <end position="138"/>
    </location>
</feature>
<keyword evidence="4" id="KW-1185">Reference proteome</keyword>
<gene>
    <name evidence="3" type="ORF">ATE80_13130</name>
</gene>
<dbReference type="OrthoDB" id="4325290at2"/>
<organism evidence="3 4">
    <name type="scientific">Streptomyces kanasensis</name>
    <dbReference type="NCBI Taxonomy" id="936756"/>
    <lineage>
        <taxon>Bacteria</taxon>
        <taxon>Bacillati</taxon>
        <taxon>Actinomycetota</taxon>
        <taxon>Actinomycetes</taxon>
        <taxon>Kitasatosporales</taxon>
        <taxon>Streptomycetaceae</taxon>
        <taxon>Streptomyces</taxon>
    </lineage>
</organism>
<evidence type="ECO:0000256" key="1">
    <source>
        <dbReference type="SAM" id="Coils"/>
    </source>
</evidence>
<dbReference type="EMBL" id="LNSV01000027">
    <property type="protein sequence ID" value="KUH38406.1"/>
    <property type="molecule type" value="Genomic_DNA"/>
</dbReference>
<dbReference type="Proteomes" id="UP000054011">
    <property type="component" value="Unassembled WGS sequence"/>
</dbReference>
<dbReference type="AlphaFoldDB" id="A0A124ECQ5"/>
<name>A0A124ECQ5_9ACTN</name>
<keyword evidence="1" id="KW-0175">Coiled coil</keyword>
<evidence type="ECO:0000256" key="2">
    <source>
        <dbReference type="SAM" id="MobiDB-lite"/>
    </source>
</evidence>
<sequence length="164" mass="18284">MTATEPPPRPRLDEMTDDMLDALYARLDAAFERADRLATDLTAEWDVSRRLLESRQEMAAERYAWQERGDRAEARAAELEAALDRVRATVTDLCDEPHPDHDHLCPDDVRRYVLDAIDGPARPAPGPEPAVHIGGSGNAEDCPACDLDRLPYPWICPGQPDPQS</sequence>
<proteinExistence type="predicted"/>
<dbReference type="STRING" id="936756.ATE80_13130"/>
<dbReference type="RefSeq" id="WP_058942383.1">
    <property type="nucleotide sequence ID" value="NZ_LNSV01000027.1"/>
</dbReference>
<comment type="caution">
    <text evidence="3">The sequence shown here is derived from an EMBL/GenBank/DDBJ whole genome shotgun (WGS) entry which is preliminary data.</text>
</comment>
<accession>A0A124ECQ5</accession>
<protein>
    <submittedName>
        <fullName evidence="3">Uncharacterized protein</fullName>
    </submittedName>
</protein>
<feature type="coiled-coil region" evidence="1">
    <location>
        <begin position="69"/>
        <end position="96"/>
    </location>
</feature>